<dbReference type="CDD" id="cd13831">
    <property type="entry name" value="HU"/>
    <property type="match status" value="1"/>
</dbReference>
<dbReference type="Gene3D" id="4.10.520.10">
    <property type="entry name" value="IHF-like DNA-binding proteins"/>
    <property type="match status" value="1"/>
</dbReference>
<evidence type="ECO:0000256" key="8">
    <source>
        <dbReference type="ARBA" id="ARBA00046140"/>
    </source>
</evidence>
<reference evidence="10 12" key="1">
    <citation type="submission" date="2020-08" db="EMBL/GenBank/DDBJ databases">
        <title>Genomic Encyclopedia of Type Strains, Phase IV (KMG-IV): sequencing the most valuable type-strain genomes for metagenomic binning, comparative biology and taxonomic classification.</title>
        <authorList>
            <person name="Goeker M."/>
        </authorList>
    </citation>
    <scope>NUCLEOTIDE SEQUENCE [LARGE SCALE GENOMIC DNA]</scope>
    <source>
        <strain evidence="10 12">DSM 26963</strain>
    </source>
</reference>
<sequence>MSNVVTKKDLAEKLAAECNLTKKDATTYVKFVVDEVVASLTNNDTVDLSGLGKFTITERKARKGINPFTKEEIDIPASNAVRFKPSKALKDAVK</sequence>
<evidence type="ECO:0000256" key="1">
    <source>
        <dbReference type="ARBA" id="ARBA00004328"/>
    </source>
</evidence>
<comment type="caution">
    <text evidence="10">The sequence shown here is derived from an EMBL/GenBank/DDBJ whole genome shotgun (WGS) entry which is preliminary data.</text>
</comment>
<organism evidence="10 12">
    <name type="scientific">Faecalicoccus acidiformans</name>
    <dbReference type="NCBI Taxonomy" id="915173"/>
    <lineage>
        <taxon>Bacteria</taxon>
        <taxon>Bacillati</taxon>
        <taxon>Bacillota</taxon>
        <taxon>Erysipelotrichia</taxon>
        <taxon>Erysipelotrichales</taxon>
        <taxon>Erysipelotrichaceae</taxon>
        <taxon>Faecalicoccus</taxon>
    </lineage>
</organism>
<keyword evidence="4" id="KW-0235">DNA replication</keyword>
<dbReference type="PRINTS" id="PR01727">
    <property type="entry name" value="DNABINDINGHU"/>
</dbReference>
<dbReference type="AlphaFoldDB" id="A0A7W8D1R7"/>
<dbReference type="GO" id="GO:0003677">
    <property type="term" value="F:DNA binding"/>
    <property type="evidence" value="ECO:0007669"/>
    <property type="project" value="UniProtKB-KW"/>
</dbReference>
<evidence type="ECO:0000313" key="10">
    <source>
        <dbReference type="EMBL" id="MBB5185622.1"/>
    </source>
</evidence>
<comment type="subunit">
    <text evidence="2">Homodimer.</text>
</comment>
<protein>
    <recommendedName>
        <fullName evidence="3">Viral histone-like protein</fullName>
    </recommendedName>
    <alternativeName>
        <fullName evidence="7">DNA-binding protein pA104R</fullName>
    </alternativeName>
    <alternativeName>
        <fullName evidence="6">pA104R</fullName>
    </alternativeName>
</protein>
<evidence type="ECO:0000256" key="9">
    <source>
        <dbReference type="RuleBase" id="RU003939"/>
    </source>
</evidence>
<evidence type="ECO:0000313" key="11">
    <source>
        <dbReference type="EMBL" id="MBM6830760.1"/>
    </source>
</evidence>
<reference evidence="11" key="2">
    <citation type="submission" date="2020-08" db="EMBL/GenBank/DDBJ databases">
        <authorList>
            <person name="Cejkova D."/>
            <person name="Kubasova T."/>
            <person name="Jahodarova E."/>
            <person name="Rychlik I."/>
        </authorList>
    </citation>
    <scope>NUCLEOTIDE SEQUENCE</scope>
    <source>
        <strain evidence="11">An423</strain>
    </source>
</reference>
<evidence type="ECO:0000256" key="4">
    <source>
        <dbReference type="ARBA" id="ARBA00022705"/>
    </source>
</evidence>
<evidence type="ECO:0000313" key="13">
    <source>
        <dbReference type="Proteomes" id="UP000775500"/>
    </source>
</evidence>
<comment type="subcellular location">
    <subcellularLocation>
        <location evidence="1">Virion</location>
    </subcellularLocation>
</comment>
<dbReference type="Proteomes" id="UP000775500">
    <property type="component" value="Unassembled WGS sequence"/>
</dbReference>
<gene>
    <name evidence="11" type="ORF">H5982_01370</name>
    <name evidence="10" type="ORF">HNQ43_001697</name>
</gene>
<keyword evidence="13" id="KW-1185">Reference proteome</keyword>
<accession>A0A7W8D1R7</accession>
<dbReference type="InterPro" id="IPR000119">
    <property type="entry name" value="Hist_DNA-bd"/>
</dbReference>
<comment type="function">
    <text evidence="8">DNA-binding protein that plays a critical role in nucleoid compaction, genome replication and DNA replication and transcription. Binds to both ssDNA and dsDNA with a binding site covering about 15 nucleotides. Displays DNA-supercoiling activity only when associated with the viral DNA topoisomerase 2.</text>
</comment>
<dbReference type="GO" id="GO:0006260">
    <property type="term" value="P:DNA replication"/>
    <property type="evidence" value="ECO:0007669"/>
    <property type="project" value="UniProtKB-KW"/>
</dbReference>
<evidence type="ECO:0000256" key="5">
    <source>
        <dbReference type="ARBA" id="ARBA00022921"/>
    </source>
</evidence>
<dbReference type="PANTHER" id="PTHR33175:SF13">
    <property type="entry name" value="HISTONE-LIKE PROTEIN"/>
    <property type="match status" value="1"/>
</dbReference>
<dbReference type="SMART" id="SM00411">
    <property type="entry name" value="BHL"/>
    <property type="match status" value="1"/>
</dbReference>
<keyword evidence="10" id="KW-0238">DNA-binding</keyword>
<dbReference type="InterPro" id="IPR010992">
    <property type="entry name" value="IHF-like_DNA-bd_dom_sf"/>
</dbReference>
<evidence type="ECO:0000256" key="3">
    <source>
        <dbReference type="ARBA" id="ARBA00016145"/>
    </source>
</evidence>
<keyword evidence="5" id="KW-0426">Late protein</keyword>
<dbReference type="EMBL" id="JACHHD010000020">
    <property type="protein sequence ID" value="MBB5185622.1"/>
    <property type="molecule type" value="Genomic_DNA"/>
</dbReference>
<dbReference type="SUPFAM" id="SSF47729">
    <property type="entry name" value="IHF-like DNA-binding proteins"/>
    <property type="match status" value="1"/>
</dbReference>
<dbReference type="GO" id="GO:0030527">
    <property type="term" value="F:structural constituent of chromatin"/>
    <property type="evidence" value="ECO:0007669"/>
    <property type="project" value="InterPro"/>
</dbReference>
<name>A0A7W8D1R7_9FIRM</name>
<proteinExistence type="inferred from homology"/>
<evidence type="ECO:0000313" key="12">
    <source>
        <dbReference type="Proteomes" id="UP000521313"/>
    </source>
</evidence>
<dbReference type="Pfam" id="PF00216">
    <property type="entry name" value="Bac_DNA_binding"/>
    <property type="match status" value="1"/>
</dbReference>
<reference evidence="11 13" key="3">
    <citation type="journal article" date="2021" name="Sci. Rep.">
        <title>The distribution of antibiotic resistance genes in chicken gut microbiota commensals.</title>
        <authorList>
            <person name="Juricova H."/>
            <person name="Matiasovicova J."/>
            <person name="Kubasova T."/>
            <person name="Cejkova D."/>
            <person name="Rychlik I."/>
        </authorList>
    </citation>
    <scope>NUCLEOTIDE SEQUENCE [LARGE SCALE GENOMIC DNA]</scope>
    <source>
        <strain evidence="11 13">An423</strain>
    </source>
</reference>
<evidence type="ECO:0000256" key="6">
    <source>
        <dbReference type="ARBA" id="ARBA00033120"/>
    </source>
</evidence>
<comment type="similarity">
    <text evidence="9">Belongs to the bacterial histone-like protein family.</text>
</comment>
<dbReference type="EMBL" id="JACJLU010000001">
    <property type="protein sequence ID" value="MBM6830760.1"/>
    <property type="molecule type" value="Genomic_DNA"/>
</dbReference>
<evidence type="ECO:0000256" key="7">
    <source>
        <dbReference type="ARBA" id="ARBA00033227"/>
    </source>
</evidence>
<evidence type="ECO:0000256" key="2">
    <source>
        <dbReference type="ARBA" id="ARBA00011738"/>
    </source>
</evidence>
<dbReference type="GO" id="GO:0005829">
    <property type="term" value="C:cytosol"/>
    <property type="evidence" value="ECO:0007669"/>
    <property type="project" value="TreeGrafter"/>
</dbReference>
<dbReference type="PANTHER" id="PTHR33175">
    <property type="entry name" value="DNA-BINDING PROTEIN HU"/>
    <property type="match status" value="1"/>
</dbReference>
<dbReference type="RefSeq" id="WP_183376757.1">
    <property type="nucleotide sequence ID" value="NZ_CALVCN010000001.1"/>
</dbReference>
<dbReference type="Proteomes" id="UP000521313">
    <property type="component" value="Unassembled WGS sequence"/>
</dbReference>